<evidence type="ECO:0000313" key="1">
    <source>
        <dbReference type="EMBL" id="KAF5787421.1"/>
    </source>
</evidence>
<reference evidence="1" key="3">
    <citation type="submission" date="2020-06" db="EMBL/GenBank/DDBJ databases">
        <title>Helianthus annuus Genome sequencing and assembly Release 2.</title>
        <authorList>
            <person name="Gouzy J."/>
            <person name="Langlade N."/>
            <person name="Munos S."/>
        </authorList>
    </citation>
    <scope>NUCLEOTIDE SEQUENCE</scope>
    <source>
        <tissue evidence="1">Leaves</tissue>
    </source>
</reference>
<gene>
    <name evidence="2" type="ORF">HannXRQ_Chr10g0306931</name>
    <name evidence="1" type="ORF">HanXRQr2_Chr10g0452561</name>
</gene>
<dbReference type="Proteomes" id="UP000215914">
    <property type="component" value="Chromosome 10"/>
</dbReference>
<sequence length="58" mass="6723">MTFNELSRSRVSASLKPFRETGVTSRLLNKLRNALKKATILMLLRFVGFFLFKVCENE</sequence>
<reference evidence="2" key="2">
    <citation type="submission" date="2017-02" db="EMBL/GenBank/DDBJ databases">
        <title>Sunflower complete genome.</title>
        <authorList>
            <person name="Langlade N."/>
            <person name="Munos S."/>
        </authorList>
    </citation>
    <scope>NUCLEOTIDE SEQUENCE [LARGE SCALE GENOMIC DNA]</scope>
    <source>
        <tissue evidence="2">Leaves</tissue>
    </source>
</reference>
<reference evidence="1 3" key="1">
    <citation type="journal article" date="2017" name="Nature">
        <title>The sunflower genome provides insights into oil metabolism, flowering and Asterid evolution.</title>
        <authorList>
            <person name="Badouin H."/>
            <person name="Gouzy J."/>
            <person name="Grassa C.J."/>
            <person name="Murat F."/>
            <person name="Staton S.E."/>
            <person name="Cottret L."/>
            <person name="Lelandais-Briere C."/>
            <person name="Owens G.L."/>
            <person name="Carrere S."/>
            <person name="Mayjonade B."/>
            <person name="Legrand L."/>
            <person name="Gill N."/>
            <person name="Kane N.C."/>
            <person name="Bowers J.E."/>
            <person name="Hubner S."/>
            <person name="Bellec A."/>
            <person name="Berard A."/>
            <person name="Berges H."/>
            <person name="Blanchet N."/>
            <person name="Boniface M.C."/>
            <person name="Brunel D."/>
            <person name="Catrice O."/>
            <person name="Chaidir N."/>
            <person name="Claudel C."/>
            <person name="Donnadieu C."/>
            <person name="Faraut T."/>
            <person name="Fievet G."/>
            <person name="Helmstetter N."/>
            <person name="King M."/>
            <person name="Knapp S.J."/>
            <person name="Lai Z."/>
            <person name="Le Paslier M.C."/>
            <person name="Lippi Y."/>
            <person name="Lorenzon L."/>
            <person name="Mandel J.R."/>
            <person name="Marage G."/>
            <person name="Marchand G."/>
            <person name="Marquand E."/>
            <person name="Bret-Mestries E."/>
            <person name="Morien E."/>
            <person name="Nambeesan S."/>
            <person name="Nguyen T."/>
            <person name="Pegot-Espagnet P."/>
            <person name="Pouilly N."/>
            <person name="Raftis F."/>
            <person name="Sallet E."/>
            <person name="Schiex T."/>
            <person name="Thomas J."/>
            <person name="Vandecasteele C."/>
            <person name="Vares D."/>
            <person name="Vear F."/>
            <person name="Vautrin S."/>
            <person name="Crespi M."/>
            <person name="Mangin B."/>
            <person name="Burke J.M."/>
            <person name="Salse J."/>
            <person name="Munos S."/>
            <person name="Vincourt P."/>
            <person name="Rieseberg L.H."/>
            <person name="Langlade N.B."/>
        </authorList>
    </citation>
    <scope>NUCLEOTIDE SEQUENCE [LARGE SCALE GENOMIC DNA]</scope>
    <source>
        <strain evidence="3">cv. SF193</strain>
        <tissue evidence="1">Leaves</tissue>
    </source>
</reference>
<organism evidence="2 3">
    <name type="scientific">Helianthus annuus</name>
    <name type="common">Common sunflower</name>
    <dbReference type="NCBI Taxonomy" id="4232"/>
    <lineage>
        <taxon>Eukaryota</taxon>
        <taxon>Viridiplantae</taxon>
        <taxon>Streptophyta</taxon>
        <taxon>Embryophyta</taxon>
        <taxon>Tracheophyta</taxon>
        <taxon>Spermatophyta</taxon>
        <taxon>Magnoliopsida</taxon>
        <taxon>eudicotyledons</taxon>
        <taxon>Gunneridae</taxon>
        <taxon>Pentapetalae</taxon>
        <taxon>asterids</taxon>
        <taxon>campanulids</taxon>
        <taxon>Asterales</taxon>
        <taxon>Asteraceae</taxon>
        <taxon>Asteroideae</taxon>
        <taxon>Heliantheae alliance</taxon>
        <taxon>Heliantheae</taxon>
        <taxon>Helianthus</taxon>
    </lineage>
</organism>
<dbReference type="EMBL" id="CM007899">
    <property type="protein sequence ID" value="OTG12186.1"/>
    <property type="molecule type" value="Genomic_DNA"/>
</dbReference>
<protein>
    <submittedName>
        <fullName evidence="2">Uncharacterized protein</fullName>
    </submittedName>
</protein>
<keyword evidence="3" id="KW-1185">Reference proteome</keyword>
<accession>A0A251TNN9</accession>
<dbReference type="Gramene" id="mRNA:HanXRQr2_Chr10g0452561">
    <property type="protein sequence ID" value="mRNA:HanXRQr2_Chr10g0452561"/>
    <property type="gene ID" value="HanXRQr2_Chr10g0452561"/>
</dbReference>
<dbReference type="InParanoid" id="A0A251TNN9"/>
<proteinExistence type="predicted"/>
<name>A0A251TNN9_HELAN</name>
<evidence type="ECO:0000313" key="3">
    <source>
        <dbReference type="Proteomes" id="UP000215914"/>
    </source>
</evidence>
<dbReference type="EMBL" id="MNCJ02000325">
    <property type="protein sequence ID" value="KAF5787421.1"/>
    <property type="molecule type" value="Genomic_DNA"/>
</dbReference>
<evidence type="ECO:0000313" key="2">
    <source>
        <dbReference type="EMBL" id="OTG12186.1"/>
    </source>
</evidence>
<dbReference type="AlphaFoldDB" id="A0A251TNN9"/>